<dbReference type="Proteomes" id="UP001286313">
    <property type="component" value="Unassembled WGS sequence"/>
</dbReference>
<evidence type="ECO:0000313" key="3">
    <source>
        <dbReference type="EMBL" id="KAK3895171.1"/>
    </source>
</evidence>
<proteinExistence type="predicted"/>
<organism evidence="3 4">
    <name type="scientific">Petrolisthes cinctipes</name>
    <name type="common">Flat porcelain crab</name>
    <dbReference type="NCBI Taxonomy" id="88211"/>
    <lineage>
        <taxon>Eukaryota</taxon>
        <taxon>Metazoa</taxon>
        <taxon>Ecdysozoa</taxon>
        <taxon>Arthropoda</taxon>
        <taxon>Crustacea</taxon>
        <taxon>Multicrustacea</taxon>
        <taxon>Malacostraca</taxon>
        <taxon>Eumalacostraca</taxon>
        <taxon>Eucarida</taxon>
        <taxon>Decapoda</taxon>
        <taxon>Pleocyemata</taxon>
        <taxon>Anomura</taxon>
        <taxon>Galatheoidea</taxon>
        <taxon>Porcellanidae</taxon>
        <taxon>Petrolisthes</taxon>
    </lineage>
</organism>
<feature type="compositionally biased region" description="Basic and acidic residues" evidence="1">
    <location>
        <begin position="173"/>
        <end position="188"/>
    </location>
</feature>
<dbReference type="AlphaFoldDB" id="A0AAE1GNK2"/>
<feature type="region of interest" description="Disordered" evidence="1">
    <location>
        <begin position="333"/>
        <end position="434"/>
    </location>
</feature>
<evidence type="ECO:0000313" key="4">
    <source>
        <dbReference type="Proteomes" id="UP001286313"/>
    </source>
</evidence>
<keyword evidence="4" id="KW-1185">Reference proteome</keyword>
<reference evidence="3" key="1">
    <citation type="submission" date="2023-10" db="EMBL/GenBank/DDBJ databases">
        <title>Genome assemblies of two species of porcelain crab, Petrolisthes cinctipes and Petrolisthes manimaculis (Anomura: Porcellanidae).</title>
        <authorList>
            <person name="Angst P."/>
        </authorList>
    </citation>
    <scope>NUCLEOTIDE SEQUENCE</scope>
    <source>
        <strain evidence="3">PB745_01</strain>
        <tissue evidence="3">Gill</tissue>
    </source>
</reference>
<feature type="compositionally biased region" description="Polar residues" evidence="1">
    <location>
        <begin position="368"/>
        <end position="379"/>
    </location>
</feature>
<evidence type="ECO:0000256" key="1">
    <source>
        <dbReference type="SAM" id="MobiDB-lite"/>
    </source>
</evidence>
<feature type="compositionally biased region" description="Basic and acidic residues" evidence="1">
    <location>
        <begin position="423"/>
        <end position="434"/>
    </location>
</feature>
<feature type="compositionally biased region" description="Polar residues" evidence="1">
    <location>
        <begin position="78"/>
        <end position="101"/>
    </location>
</feature>
<feature type="compositionally biased region" description="Polar residues" evidence="1">
    <location>
        <begin position="111"/>
        <end position="127"/>
    </location>
</feature>
<evidence type="ECO:0000256" key="2">
    <source>
        <dbReference type="SAM" id="Phobius"/>
    </source>
</evidence>
<feature type="compositionally biased region" description="Polar residues" evidence="1">
    <location>
        <begin position="351"/>
        <end position="360"/>
    </location>
</feature>
<feature type="compositionally biased region" description="Acidic residues" evidence="1">
    <location>
        <begin position="387"/>
        <end position="406"/>
    </location>
</feature>
<sequence>MEAGDSRNNHEASKHRELSGQQFVTVSQVTPVVVSCLQQPVIGYDRGSSPVSTCTVTNSQRCIQVSAVVNQPVVENTSTKSPRISYTSQEARKTSSTSENIKSCPPRRTSQDSSICSRNWSTSTDSNADCERGNCIGTDLKCRICGKTLPKSKLQEIKTMKTPASESQCGKDSPLHSIDRSAQGRDEGEPQLLTRRGSKDNKKLPVLATYPRPAPKKHGGGPRCYSTLLSANNRLKKKTARRTSIEVLYAREPTMPVIDKIRAKRRLSRQNDLSSIELMTLNEGCEVEEGSTKDVESLFIQPKDKSAILEALQSQIEGSRIFNRLPSPNLRIQELRGGSSTDSCPKAPWNSLETTFSSSQDTEDKYINNESRGNSSQGYHQEHNDESGEYEDKEMDNDEDAEDDQDSQYQEEPPVRLRQQSPEARRNRREGVRRERLRRTRLEAEDEEEEEEDGVNGIWSTEIVILVALLVYLVCKAVNFLDSLFPVNRRRNRLR</sequence>
<feature type="transmembrane region" description="Helical" evidence="2">
    <location>
        <begin position="463"/>
        <end position="485"/>
    </location>
</feature>
<name>A0AAE1GNK2_PETCI</name>
<dbReference type="EMBL" id="JAWQEG010000063">
    <property type="protein sequence ID" value="KAK3895171.1"/>
    <property type="molecule type" value="Genomic_DNA"/>
</dbReference>
<comment type="caution">
    <text evidence="3">The sequence shown here is derived from an EMBL/GenBank/DDBJ whole genome shotgun (WGS) entry which is preliminary data.</text>
</comment>
<accession>A0AAE1GNK2</accession>
<keyword evidence="2" id="KW-0812">Transmembrane</keyword>
<keyword evidence="2" id="KW-1133">Transmembrane helix</keyword>
<protein>
    <submittedName>
        <fullName evidence="3">Uncharacterized protein</fullName>
    </submittedName>
</protein>
<keyword evidence="2" id="KW-0472">Membrane</keyword>
<feature type="region of interest" description="Disordered" evidence="1">
    <location>
        <begin position="78"/>
        <end position="127"/>
    </location>
</feature>
<gene>
    <name evidence="3" type="ORF">Pcinc_001104</name>
</gene>
<feature type="region of interest" description="Disordered" evidence="1">
    <location>
        <begin position="156"/>
        <end position="203"/>
    </location>
</feature>